<name>G3IZD0_METTV</name>
<accession>G3IZD0</accession>
<dbReference type="Proteomes" id="UP000004664">
    <property type="component" value="Unassembled WGS sequence"/>
</dbReference>
<evidence type="ECO:0000313" key="3">
    <source>
        <dbReference type="Proteomes" id="UP000004664"/>
    </source>
</evidence>
<sequence length="460" mass="50355">MQTFSKRSYKLNYFLALLPALISVILLTSPEAEATPSFSRQTGEACSACHTQSFGPNLSPFGRDFKLGGYTMGGGSGTAAKLPPLSATVMGTFTNTQKDQTVQSQSQPDGTLRSGYNKNNNFTFDEASLFYAGRIYGKVGAFSQLTYNGYEDRLAMEHTDIRFADQLDLGDTPITYGISLNNNPTVQDLWNTTPAWGFPYTGSGVQPSVGASPLIDGALGSQVGGATAYTMINNLLYLEAGAYGSFSSNFQRGFGIAGPDRVSLDGPAPYWRVALQHDWQGHYFALGHYGMSADVFPGRDKTFGANHFTDVAVDATYQYMTNPKHIFEVKTAYIYEDQKLSADRGAASDPTTGRTYLATYKINLAYTFDQTYGLTFAYNKINGSHAPLFDDVGNIVAQTRPNSQFYTAELVYVPFGKSNSYSYLMNLRTSLQYIGYSQANGTNTDAQFNNTFMVNGWLAF</sequence>
<dbReference type="eggNOG" id="ENOG502Z9G8">
    <property type="taxonomic scope" value="Bacteria"/>
</dbReference>
<evidence type="ECO:0008006" key="4">
    <source>
        <dbReference type="Google" id="ProtNLM"/>
    </source>
</evidence>
<reference evidence="2 3" key="1">
    <citation type="submission" date="2011-06" db="EMBL/GenBank/DDBJ databases">
        <title>Genomic sequence of Methylobacter tundripaludum SV96.</title>
        <authorList>
            <consortium name="US DOE Joint Genome Institute"/>
            <person name="Lucas S."/>
            <person name="Han J."/>
            <person name="Lapidus A."/>
            <person name="Cheng J.-F."/>
            <person name="Goodwin L."/>
            <person name="Pitluck S."/>
            <person name="Held B."/>
            <person name="Detter J.C."/>
            <person name="Han C."/>
            <person name="Tapia R."/>
            <person name="Land M."/>
            <person name="Hauser L."/>
            <person name="Kyrpides N."/>
            <person name="Ivanova N."/>
            <person name="Ovchinnikova G."/>
            <person name="Pagani I."/>
            <person name="Klotz M.G."/>
            <person name="Dispirito A.A."/>
            <person name="Murrell J.C."/>
            <person name="Dunfield P."/>
            <person name="Kalyuzhnaya M.G."/>
            <person name="Svenning M."/>
            <person name="Trotsenko Y.A."/>
            <person name="Stein L.Y."/>
            <person name="Woyke T."/>
        </authorList>
    </citation>
    <scope>NUCLEOTIDE SEQUENCE [LARGE SCALE GENOMIC DNA]</scope>
    <source>
        <strain evidence="3">ATCC BAA-1195 / DSM 17260 / SV96</strain>
    </source>
</reference>
<dbReference type="STRING" id="697282.Mettu_3433"/>
<dbReference type="AlphaFoldDB" id="G3IZD0"/>
<protein>
    <recommendedName>
        <fullName evidence="4">Cytochrome c domain-containing protein</fullName>
    </recommendedName>
</protein>
<keyword evidence="1" id="KW-0732">Signal</keyword>
<feature type="signal peptide" evidence="1">
    <location>
        <begin position="1"/>
        <end position="34"/>
    </location>
</feature>
<dbReference type="HOGENOM" id="CLU_049876_0_0_6"/>
<evidence type="ECO:0000313" key="2">
    <source>
        <dbReference type="EMBL" id="EGW20302.1"/>
    </source>
</evidence>
<keyword evidence="3" id="KW-1185">Reference proteome</keyword>
<dbReference type="RefSeq" id="WP_006892594.1">
    <property type="nucleotide sequence ID" value="NZ_JH109153.1"/>
</dbReference>
<proteinExistence type="predicted"/>
<organism evidence="2 3">
    <name type="scientific">Methylobacter tundripaludum (strain ATCC BAA-1195 / DSM 17260 / SV96)</name>
    <dbReference type="NCBI Taxonomy" id="697282"/>
    <lineage>
        <taxon>Bacteria</taxon>
        <taxon>Pseudomonadati</taxon>
        <taxon>Pseudomonadota</taxon>
        <taxon>Gammaproteobacteria</taxon>
        <taxon>Methylococcales</taxon>
        <taxon>Methylococcaceae</taxon>
        <taxon>Methylobacter</taxon>
    </lineage>
</organism>
<evidence type="ECO:0000256" key="1">
    <source>
        <dbReference type="SAM" id="SignalP"/>
    </source>
</evidence>
<feature type="chain" id="PRO_5003445626" description="Cytochrome c domain-containing protein" evidence="1">
    <location>
        <begin position="35"/>
        <end position="460"/>
    </location>
</feature>
<dbReference type="EMBL" id="JH109153">
    <property type="protein sequence ID" value="EGW20302.1"/>
    <property type="molecule type" value="Genomic_DNA"/>
</dbReference>
<gene>
    <name evidence="2" type="ORF">Mettu_3433</name>
</gene>